<evidence type="ECO:0000256" key="7">
    <source>
        <dbReference type="ARBA" id="ARBA00023136"/>
    </source>
</evidence>
<feature type="coiled-coil region" evidence="8">
    <location>
        <begin position="733"/>
        <end position="774"/>
    </location>
</feature>
<feature type="domain" description="Protein KASH5 EF-hand-like" evidence="11">
    <location>
        <begin position="224"/>
        <end position="288"/>
    </location>
</feature>
<evidence type="ECO:0000256" key="4">
    <source>
        <dbReference type="ARBA" id="ARBA00022692"/>
    </source>
</evidence>
<dbReference type="RefSeq" id="XP_054844571.1">
    <property type="nucleotide sequence ID" value="XM_054988596.1"/>
</dbReference>
<evidence type="ECO:0000256" key="8">
    <source>
        <dbReference type="SAM" id="Coils"/>
    </source>
</evidence>
<dbReference type="KEGG" id="emc:129335797"/>
<sequence length="1416" mass="157979">MSVDSSGSKRHHNPVDSLCRKIQSINMLDRTSNPALQIPKLRSKNFDSPQGNVKKNLEEILKRRTLKTSGSSGASNEASFLSHCSDEVFSPCPQTLVPNHRRISDIRSENKTFSTSRNKDRASRLGLPTVQMGSYSSPPFRSRETAWGHLLGNPSAELKGRPPHECDYFTSSPSSFAYDLKSVQPTFQSPVAKRLSLGWRLSLGPKEDENADISLICEEDLLTTIFCACDVDRRGKVAVSTIVDFLRHTTSQGSEDGSLEDLCNMLDPDHRDVSMDLETYHAIMKEWIDDCKRNWEEEAAKKETADLEEPVMKLQERGLAAKRTPVRMNVTSGSLEALGGDVSKGDLETSDLITCVADLQFNNQKLQEENSQMKLAMDALEEANNRLMEDSEELRNQIKSFQQSVTQVRNLTEELEEAKGNLSASEENALKLFTQNKQLEKENQSLILKISSLQEENIKNVLDSDGLEKNIAELSRNVAELQLQLHMYENSLMNKDTSLLKKDLDIQELKSALKEYATVVETLRAEKSKLVSNIQQMQQELISNGINFPLIYKFNSSVFEGAKSLHCELELAQGSSEITEIEWTALDKSLEREVLLLLQGPEQVGEKFKATIRTLVWKRLALGIGISEELSQVEELVKLHLLWTDDLETSRQEAYEKKLAALRQDLTSKKALWLQKLDLLEAQKESLDKELIKMAGNLRRMRTEQLHLKKELSLRQHELESAKQMQEDAVGEGDLLRAELQELTKQLEDTSKKVRDQERDLRGTCEQARALQRRLEESVAEQGELQVANTSLARTCQGLEKTAKGQSVVLDLLREKLFQGLLGRVLCQSCVCANESPLSGFNLNEEGSTEKNTCCCKGLETRETSLFSSLSRSATLNGCLLLSPLLDALALESLQLIERHSVSRDARLCRSPPTSKEQRRRNGSLLDVTLEAHKCRNSIVGRQTDADLCVSCTKMDADLAQESDAAPLTDVISSREHIPLREVSVPSSESTNSLHVTDPARLHTMKERTCETTSVAQEETVAAEQETKEVNLNIAGTAGDSSSPVAANSAAVERIRQKGNVSPNEREVEAEFLRLSLGFKCDLFTLEKRVRLEERSRDLAEGNLKKEIAGALKLLESLASLSEDNQSQEIVKKLQKSLELLGQYATRVASKAEMLGAIHQESRVSKAVEVMIQHVENLKRTYTREHAELEELKEVLFQNEKSFSSSGDRDESSSKKLSSSLKVQIQSSLRRVSVATLPRNAGNAGSGLPSAQLNDTDGSERNDKYNRRPSWCLVGAKPDEKRPSLQRYISSHSWTESEEEQVETQNTPLESPEAKGSKTWKLSGKESASSKWLHSARTRVSSWAASLRTTFCRANKTFCVSLIAVVLLAVLSSFLVGLSFQRPAEAAPVGTGSAWTSIQQLLWPHTGLLHEGPPPV</sequence>
<keyword evidence="14" id="KW-0675">Receptor</keyword>
<gene>
    <name evidence="14" type="primary">IRAG2</name>
</gene>
<dbReference type="Proteomes" id="UP001190640">
    <property type="component" value="Chromosome 9"/>
</dbReference>
<dbReference type="Pfam" id="PF14658">
    <property type="entry name" value="EF-hand_9"/>
    <property type="match status" value="1"/>
</dbReference>
<dbReference type="GeneID" id="129335797"/>
<feature type="coiled-coil region" evidence="8">
    <location>
        <begin position="652"/>
        <end position="697"/>
    </location>
</feature>
<evidence type="ECO:0000259" key="11">
    <source>
        <dbReference type="Pfam" id="PF14658"/>
    </source>
</evidence>
<feature type="transmembrane region" description="Helical" evidence="10">
    <location>
        <begin position="1360"/>
        <end position="1380"/>
    </location>
</feature>
<feature type="region of interest" description="Disordered" evidence="9">
    <location>
        <begin position="110"/>
        <end position="138"/>
    </location>
</feature>
<evidence type="ECO:0000256" key="9">
    <source>
        <dbReference type="SAM" id="MobiDB-lite"/>
    </source>
</evidence>
<dbReference type="PANTHER" id="PTHR15352:SF3">
    <property type="entry name" value="INOSITOL 1,4,5-TRIPHOSPHATE RECEPTOR ASSOCIATED 2"/>
    <property type="match status" value="1"/>
</dbReference>
<keyword evidence="13" id="KW-1185">Reference proteome</keyword>
<keyword evidence="4 10" id="KW-0812">Transmembrane</keyword>
<proteinExistence type="predicted"/>
<dbReference type="Pfam" id="PF05781">
    <property type="entry name" value="MRVI1"/>
    <property type="match status" value="1"/>
</dbReference>
<comment type="subcellular location">
    <subcellularLocation>
        <location evidence="2">Cytoplasm</location>
    </subcellularLocation>
    <subcellularLocation>
        <location evidence="1">Membrane</location>
        <topology evidence="1">Single-pass membrane protein</topology>
    </subcellularLocation>
</comment>
<evidence type="ECO:0000256" key="5">
    <source>
        <dbReference type="ARBA" id="ARBA00022989"/>
    </source>
</evidence>
<evidence type="ECO:0000259" key="12">
    <source>
        <dbReference type="Pfam" id="PF14662"/>
    </source>
</evidence>
<feature type="coiled-coil region" evidence="8">
    <location>
        <begin position="356"/>
        <end position="540"/>
    </location>
</feature>
<keyword evidence="6 8" id="KW-0175">Coiled coil</keyword>
<protein>
    <submittedName>
        <fullName evidence="14">Inositol 1,4,5-triphosphate receptor associated 2</fullName>
    </submittedName>
</protein>
<dbReference type="InterPro" id="IPR008677">
    <property type="entry name" value="MRVI1"/>
</dbReference>
<name>A0AA97JWU4_EUBMA</name>
<reference evidence="14" key="1">
    <citation type="submission" date="2025-08" db="UniProtKB">
        <authorList>
            <consortium name="RefSeq"/>
        </authorList>
    </citation>
    <scope>IDENTIFICATION</scope>
    <source>
        <tissue evidence="14">Blood</tissue>
    </source>
</reference>
<dbReference type="PANTHER" id="PTHR15352">
    <property type="entry name" value="LYMPHOID-RESTRICTED MEMBRANE PROTEIN, JAW1"/>
    <property type="match status" value="1"/>
</dbReference>
<dbReference type="GO" id="GO:0005789">
    <property type="term" value="C:endoplasmic reticulum membrane"/>
    <property type="evidence" value="ECO:0007669"/>
    <property type="project" value="TreeGrafter"/>
</dbReference>
<evidence type="ECO:0000256" key="1">
    <source>
        <dbReference type="ARBA" id="ARBA00004167"/>
    </source>
</evidence>
<dbReference type="CTD" id="4033"/>
<evidence type="ECO:0000256" key="10">
    <source>
        <dbReference type="SAM" id="Phobius"/>
    </source>
</evidence>
<keyword evidence="5 10" id="KW-1133">Transmembrane helix</keyword>
<feature type="region of interest" description="Disordered" evidence="9">
    <location>
        <begin position="1238"/>
        <end position="1265"/>
    </location>
</feature>
<evidence type="ECO:0000313" key="14">
    <source>
        <dbReference type="RefSeq" id="XP_054844571.1"/>
    </source>
</evidence>
<keyword evidence="7 10" id="KW-0472">Membrane</keyword>
<evidence type="ECO:0000256" key="2">
    <source>
        <dbReference type="ARBA" id="ARBA00004496"/>
    </source>
</evidence>
<feature type="region of interest" description="Disordered" evidence="9">
    <location>
        <begin position="30"/>
        <end position="51"/>
    </location>
</feature>
<feature type="region of interest" description="Disordered" evidence="9">
    <location>
        <begin position="1292"/>
        <end position="1321"/>
    </location>
</feature>
<dbReference type="Pfam" id="PF14662">
    <property type="entry name" value="KASH_CCD"/>
    <property type="match status" value="1"/>
</dbReference>
<feature type="domain" description="KASH5-like coiled-coil" evidence="12">
    <location>
        <begin position="348"/>
        <end position="537"/>
    </location>
</feature>
<evidence type="ECO:0000313" key="13">
    <source>
        <dbReference type="Proteomes" id="UP001190640"/>
    </source>
</evidence>
<organism evidence="13 14">
    <name type="scientific">Eublepharis macularius</name>
    <name type="common">Leopard gecko</name>
    <name type="synonym">Cyrtodactylus macularius</name>
    <dbReference type="NCBI Taxonomy" id="481883"/>
    <lineage>
        <taxon>Eukaryota</taxon>
        <taxon>Metazoa</taxon>
        <taxon>Chordata</taxon>
        <taxon>Craniata</taxon>
        <taxon>Vertebrata</taxon>
        <taxon>Euteleostomi</taxon>
        <taxon>Lepidosauria</taxon>
        <taxon>Squamata</taxon>
        <taxon>Bifurcata</taxon>
        <taxon>Gekkota</taxon>
        <taxon>Eublepharidae</taxon>
        <taxon>Eublepharinae</taxon>
        <taxon>Eublepharis</taxon>
    </lineage>
</organism>
<dbReference type="InterPro" id="IPR039508">
    <property type="entry name" value="KASH5_EF-hand-like_dom"/>
</dbReference>
<keyword evidence="3" id="KW-0963">Cytoplasm</keyword>
<evidence type="ECO:0000256" key="6">
    <source>
        <dbReference type="ARBA" id="ARBA00023054"/>
    </source>
</evidence>
<accession>A0AA97JWU4</accession>
<evidence type="ECO:0000256" key="3">
    <source>
        <dbReference type="ARBA" id="ARBA00022490"/>
    </source>
</evidence>
<dbReference type="InterPro" id="IPR028168">
    <property type="entry name" value="KASH5_CC"/>
</dbReference>